<sequence length="36" mass="4214">MPIILKVNMGNKKNMKITASSFDLIRYNAALIYRRE</sequence>
<accession>A0A0F9Z331</accession>
<protein>
    <submittedName>
        <fullName evidence="1">Uncharacterized protein</fullName>
    </submittedName>
</protein>
<dbReference type="EMBL" id="LAZR01000002">
    <property type="protein sequence ID" value="KKO11569.1"/>
    <property type="molecule type" value="Genomic_DNA"/>
</dbReference>
<evidence type="ECO:0000313" key="1">
    <source>
        <dbReference type="EMBL" id="KKO11569.1"/>
    </source>
</evidence>
<proteinExistence type="predicted"/>
<gene>
    <name evidence="1" type="ORF">LCGC14_0010620</name>
</gene>
<comment type="caution">
    <text evidence="1">The sequence shown here is derived from an EMBL/GenBank/DDBJ whole genome shotgun (WGS) entry which is preliminary data.</text>
</comment>
<reference evidence="1" key="1">
    <citation type="journal article" date="2015" name="Nature">
        <title>Complex archaea that bridge the gap between prokaryotes and eukaryotes.</title>
        <authorList>
            <person name="Spang A."/>
            <person name="Saw J.H."/>
            <person name="Jorgensen S.L."/>
            <person name="Zaremba-Niedzwiedzka K."/>
            <person name="Martijn J."/>
            <person name="Lind A.E."/>
            <person name="van Eijk R."/>
            <person name="Schleper C."/>
            <person name="Guy L."/>
            <person name="Ettema T.J."/>
        </authorList>
    </citation>
    <scope>NUCLEOTIDE SEQUENCE</scope>
</reference>
<name>A0A0F9Z331_9ZZZZ</name>
<organism evidence="1">
    <name type="scientific">marine sediment metagenome</name>
    <dbReference type="NCBI Taxonomy" id="412755"/>
    <lineage>
        <taxon>unclassified sequences</taxon>
        <taxon>metagenomes</taxon>
        <taxon>ecological metagenomes</taxon>
    </lineage>
</organism>
<dbReference type="AlphaFoldDB" id="A0A0F9Z331"/>